<comment type="catalytic activity">
    <reaction evidence="10">
        <text>L-arginine + glycine = guanidinoacetate + L-ornithine</text>
        <dbReference type="Rhea" id="RHEA:13201"/>
        <dbReference type="ChEBI" id="CHEBI:32682"/>
        <dbReference type="ChEBI" id="CHEBI:46911"/>
        <dbReference type="ChEBI" id="CHEBI:57305"/>
        <dbReference type="ChEBI" id="CHEBI:57742"/>
        <dbReference type="EC" id="2.1.4.1"/>
    </reaction>
</comment>
<dbReference type="EC" id="2.1.4.1" evidence="10"/>
<evidence type="ECO:0000256" key="10">
    <source>
        <dbReference type="RuleBase" id="RU367092"/>
    </source>
</evidence>
<keyword evidence="7 10" id="KW-0496">Mitochondrion</keyword>
<dbReference type="GO" id="GO:0005758">
    <property type="term" value="C:mitochondrial intermembrane space"/>
    <property type="evidence" value="ECO:0007669"/>
    <property type="project" value="TreeGrafter"/>
</dbReference>
<evidence type="ECO:0000256" key="5">
    <source>
        <dbReference type="ARBA" id="ARBA00022792"/>
    </source>
</evidence>
<name>A0A9Q1CIP0_HOLLE</name>
<comment type="similarity">
    <text evidence="3 10">Belongs to the amidinotransferase family.</text>
</comment>
<dbReference type="GO" id="GO:0005743">
    <property type="term" value="C:mitochondrial inner membrane"/>
    <property type="evidence" value="ECO:0007669"/>
    <property type="project" value="UniProtKB-SubCell"/>
</dbReference>
<dbReference type="FunFam" id="3.75.10.10:FF:000005">
    <property type="entry name" value="Glycine amidinotransferase, mitochondrial"/>
    <property type="match status" value="1"/>
</dbReference>
<dbReference type="PANTHER" id="PTHR10488:SF1">
    <property type="entry name" value="GLYCINE AMIDINOTRANSFERASE, MITOCHONDRIAL"/>
    <property type="match status" value="1"/>
</dbReference>
<evidence type="ECO:0000256" key="7">
    <source>
        <dbReference type="ARBA" id="ARBA00023128"/>
    </source>
</evidence>
<evidence type="ECO:0000256" key="4">
    <source>
        <dbReference type="ARBA" id="ARBA00022679"/>
    </source>
</evidence>
<reference evidence="11" key="1">
    <citation type="submission" date="2021-10" db="EMBL/GenBank/DDBJ databases">
        <title>Tropical sea cucumber genome reveals ecological adaptation and Cuvierian tubules defense mechanism.</title>
        <authorList>
            <person name="Chen T."/>
        </authorList>
    </citation>
    <scope>NUCLEOTIDE SEQUENCE</scope>
    <source>
        <strain evidence="11">Nanhai2018</strain>
        <tissue evidence="11">Muscle</tissue>
    </source>
</reference>
<comment type="subunit">
    <text evidence="10">Homodimer.</text>
</comment>
<dbReference type="GO" id="GO:0015068">
    <property type="term" value="F:glycine amidinotransferase activity"/>
    <property type="evidence" value="ECO:0007669"/>
    <property type="project" value="UniProtKB-UniRule"/>
</dbReference>
<evidence type="ECO:0000313" key="11">
    <source>
        <dbReference type="EMBL" id="KAJ8046031.1"/>
    </source>
</evidence>
<evidence type="ECO:0000313" key="12">
    <source>
        <dbReference type="Proteomes" id="UP001152320"/>
    </source>
</evidence>
<comment type="caution">
    <text evidence="11">The sequence shown here is derived from an EMBL/GenBank/DDBJ whole genome shotgun (WGS) entry which is preliminary data.</text>
</comment>
<dbReference type="Proteomes" id="UP001152320">
    <property type="component" value="Chromosome 3"/>
</dbReference>
<comment type="subcellular location">
    <subcellularLocation>
        <location evidence="1 10">Mitochondrion inner membrane</location>
    </subcellularLocation>
</comment>
<evidence type="ECO:0000256" key="1">
    <source>
        <dbReference type="ARBA" id="ARBA00004273"/>
    </source>
</evidence>
<gene>
    <name evidence="11" type="ORF">HOLleu_09183</name>
</gene>
<keyword evidence="4 10" id="KW-0808">Transferase</keyword>
<evidence type="ECO:0000256" key="3">
    <source>
        <dbReference type="ARBA" id="ARBA00006943"/>
    </source>
</evidence>
<feature type="active site" description="Amidino-cysteine intermediate" evidence="9">
    <location>
        <position position="407"/>
    </location>
</feature>
<keyword evidence="5 10" id="KW-0999">Mitochondrion inner membrane</keyword>
<evidence type="ECO:0000256" key="6">
    <source>
        <dbReference type="ARBA" id="ARBA00022946"/>
    </source>
</evidence>
<keyword evidence="8 10" id="KW-0472">Membrane</keyword>
<evidence type="ECO:0000256" key="9">
    <source>
        <dbReference type="PIRSR" id="PIRSR633195-1"/>
    </source>
</evidence>
<feature type="active site" evidence="9">
    <location>
        <position position="303"/>
    </location>
</feature>
<evidence type="ECO:0000256" key="2">
    <source>
        <dbReference type="ARBA" id="ARBA00004858"/>
    </source>
</evidence>
<feature type="active site" evidence="9">
    <location>
        <position position="254"/>
    </location>
</feature>
<dbReference type="GO" id="GO:0006601">
    <property type="term" value="P:creatine biosynthetic process"/>
    <property type="evidence" value="ECO:0007669"/>
    <property type="project" value="UniProtKB-UniRule"/>
</dbReference>
<accession>A0A9Q1CIP0</accession>
<comment type="pathway">
    <text evidence="2 10">Amine and polyamine biosynthesis; creatine biosynthesis; creatine from L-arginine and glycine: step 1/2.</text>
</comment>
<dbReference type="InterPro" id="IPR033195">
    <property type="entry name" value="AmidinoTrfase"/>
</dbReference>
<comment type="function">
    <text evidence="10">Catalyzes the biosynthesis of guanidinoacetate, the immediate precursor of creatine. Creatine plays a vital role in energy metabolism in muscle tissues. May play a role in embryonic and central nervous system development.</text>
</comment>
<evidence type="ECO:0000256" key="8">
    <source>
        <dbReference type="ARBA" id="ARBA00023136"/>
    </source>
</evidence>
<dbReference type="OrthoDB" id="10264242at2759"/>
<keyword evidence="12" id="KW-1185">Reference proteome</keyword>
<dbReference type="EMBL" id="JAIZAY010000003">
    <property type="protein sequence ID" value="KAJ8046031.1"/>
    <property type="molecule type" value="Genomic_DNA"/>
</dbReference>
<proteinExistence type="inferred from homology"/>
<dbReference type="CDD" id="cd21136">
    <property type="entry name" value="amidinotransferase_AGAT-like"/>
    <property type="match status" value="1"/>
</dbReference>
<dbReference type="PANTHER" id="PTHR10488">
    <property type="entry name" value="GLYCINE AMIDINOTRANSFERASE, MITOCHONDRIAL"/>
    <property type="match status" value="1"/>
</dbReference>
<protein>
    <recommendedName>
        <fullName evidence="10">Glycine amidinotransferase</fullName>
        <ecNumber evidence="10">2.1.4.1</ecNumber>
    </recommendedName>
    <alternativeName>
        <fullName evidence="10">L-arginine:glycine amidinotransferase</fullName>
    </alternativeName>
</protein>
<dbReference type="AlphaFoldDB" id="A0A9Q1CIP0"/>
<sequence length="422" mass="48438">MIRVRIFRGGCRGREAARFTSIQAFGKIFCRTENVVRKSTFAPGVKKVPDFAETKVVPGGNQKSPVSSHNEWDPLEEIIVGRVEGATIPSLTHEVKANTNHKNWSFFEKYGGQLFPSQHLHKASGEIEEFCRILSNEGVIVRRPEIVDFSREYSTPDFTSTGLYAAMPRDILLVIGEEIFECPMAWRSRFFEYRAYRKLLKEYFRAGAKWTSPPKPQMSDELYDQSYPMTCVEDRHRLAAEGKFVTTEFEPCFDAADFMRAGRDIFVQRSQVTNMMGIEWMRRHLGPEYNIHVLSFSDPNPMHIDATFNIIGPGLVITNPERPCHQLSMFRNAGWTIAEAPLPTIPDDLPLWMSSKWLSMNVLMLDQKRVVVEKNETPIIKLFERLGLTPIKVPMKYAFSLGGGFHCWTCDVRRRGTLESYM</sequence>
<organism evidence="11 12">
    <name type="scientific">Holothuria leucospilota</name>
    <name type="common">Black long sea cucumber</name>
    <name type="synonym">Mertensiothuria leucospilota</name>
    <dbReference type="NCBI Taxonomy" id="206669"/>
    <lineage>
        <taxon>Eukaryota</taxon>
        <taxon>Metazoa</taxon>
        <taxon>Echinodermata</taxon>
        <taxon>Eleutherozoa</taxon>
        <taxon>Echinozoa</taxon>
        <taxon>Holothuroidea</taxon>
        <taxon>Aspidochirotacea</taxon>
        <taxon>Aspidochirotida</taxon>
        <taxon>Holothuriidae</taxon>
        <taxon>Holothuria</taxon>
    </lineage>
</organism>
<keyword evidence="6" id="KW-0809">Transit peptide</keyword>
<dbReference type="Gene3D" id="3.75.10.10">
    <property type="entry name" value="L-arginine/glycine Amidinotransferase, Chain A"/>
    <property type="match status" value="1"/>
</dbReference>
<dbReference type="SUPFAM" id="SSF55909">
    <property type="entry name" value="Pentein"/>
    <property type="match status" value="1"/>
</dbReference>